<evidence type="ECO:0000313" key="8">
    <source>
        <dbReference type="Proteomes" id="UP001319180"/>
    </source>
</evidence>
<keyword evidence="3" id="KW-0408">Iron</keyword>
<dbReference type="Pfam" id="PF01266">
    <property type="entry name" value="DAO"/>
    <property type="match status" value="1"/>
</dbReference>
<proteinExistence type="predicted"/>
<name>A0AAP2DBI5_9BACT</name>
<evidence type="ECO:0000256" key="4">
    <source>
        <dbReference type="ARBA" id="ARBA00023014"/>
    </source>
</evidence>
<dbReference type="RefSeq" id="WP_254091655.1">
    <property type="nucleotide sequence ID" value="NZ_JAHESC010000026.1"/>
</dbReference>
<dbReference type="AlphaFoldDB" id="A0AAP2DBI5"/>
<dbReference type="InterPro" id="IPR017941">
    <property type="entry name" value="Rieske_2Fe-2S"/>
</dbReference>
<dbReference type="Pfam" id="PF00355">
    <property type="entry name" value="Rieske"/>
    <property type="match status" value="1"/>
</dbReference>
<dbReference type="Gene3D" id="3.50.50.60">
    <property type="entry name" value="FAD/NAD(P)-binding domain"/>
    <property type="match status" value="1"/>
</dbReference>
<dbReference type="FunFam" id="2.102.10.10:FF:000014">
    <property type="entry name" value="Oxidoreductase, FAD dependent"/>
    <property type="match status" value="1"/>
</dbReference>
<dbReference type="SUPFAM" id="SSF51905">
    <property type="entry name" value="FAD/NAD(P)-binding domain"/>
    <property type="match status" value="1"/>
</dbReference>
<comment type="caution">
    <text evidence="7">The sequence shown here is derived from an EMBL/GenBank/DDBJ whole genome shotgun (WGS) entry which is preliminary data.</text>
</comment>
<dbReference type="Gene3D" id="2.102.10.10">
    <property type="entry name" value="Rieske [2Fe-2S] iron-sulphur domain"/>
    <property type="match status" value="1"/>
</dbReference>
<dbReference type="PROSITE" id="PS51296">
    <property type="entry name" value="RIESKE"/>
    <property type="match status" value="1"/>
</dbReference>
<evidence type="ECO:0000259" key="6">
    <source>
        <dbReference type="PROSITE" id="PS51296"/>
    </source>
</evidence>
<evidence type="ECO:0000256" key="2">
    <source>
        <dbReference type="ARBA" id="ARBA00022723"/>
    </source>
</evidence>
<dbReference type="Proteomes" id="UP001319180">
    <property type="component" value="Unassembled WGS sequence"/>
</dbReference>
<dbReference type="InterPro" id="IPR036188">
    <property type="entry name" value="FAD/NAD-bd_sf"/>
</dbReference>
<dbReference type="GO" id="GO:0046872">
    <property type="term" value="F:metal ion binding"/>
    <property type="evidence" value="ECO:0007669"/>
    <property type="project" value="UniProtKB-KW"/>
</dbReference>
<dbReference type="InterPro" id="IPR005805">
    <property type="entry name" value="Rieske_Fe-S_prot_C"/>
</dbReference>
<dbReference type="InterPro" id="IPR036922">
    <property type="entry name" value="Rieske_2Fe-2S_sf"/>
</dbReference>
<dbReference type="GO" id="GO:0051537">
    <property type="term" value="F:2 iron, 2 sulfur cluster binding"/>
    <property type="evidence" value="ECO:0007669"/>
    <property type="project" value="UniProtKB-KW"/>
</dbReference>
<keyword evidence="5" id="KW-1015">Disulfide bond</keyword>
<gene>
    <name evidence="7" type="ORF">KK078_17785</name>
</gene>
<keyword evidence="8" id="KW-1185">Reference proteome</keyword>
<accession>A0AAP2DBI5</accession>
<dbReference type="GO" id="GO:0005737">
    <property type="term" value="C:cytoplasm"/>
    <property type="evidence" value="ECO:0007669"/>
    <property type="project" value="TreeGrafter"/>
</dbReference>
<dbReference type="InterPro" id="IPR006076">
    <property type="entry name" value="FAD-dep_OxRdtase"/>
</dbReference>
<sequence>MIARDGSFVSLWQEVPVYGSLHRAQQDTPYDVAIVGGGITGITTSLLLQQAGRKCILLEAENIGFGTTGGTTAHLNTLLDTPYTTIIKNFGEDGARLVARAVREAIDIIERHVSAYGIDCGFEEAPAYLFSQDEKQSKELQDIFDACRTVGLEIDYADGIPVPIPMQKAVRVERQAKFHPMRYVHALAHAFENLGGAILQYAPVTKVTEGDIITLEAGGKSIRAHNLVYATHTPPGINLVHLRMAPWRSYAMAVTLADGNYPEGLCYDMYDPYHYYRTQVVDGQRYLIAGGEDHKTGHEENTEKRFRALEAYVRKYFNVESIAYQWSSQYFEPVDGLPYIGNLPMHRDNIYVATGYGGNGMVYSTVAGLLLRDLITKQESPYQELFSPSRIKPVAGFTSFMQNNLDVAKSLIGGWFSTETLQDLVNLAPGEGKVVDYEGKSIALSRDSEGALHAVSPTCTHMGCHVAWNLAEQSWDCPCHGARYSPDGKVLTSPASADLQPIELRTAVETNQ</sequence>
<keyword evidence="2" id="KW-0479">Metal-binding</keyword>
<protein>
    <submittedName>
        <fullName evidence="7">FAD-dependent oxidoreductase</fullName>
    </submittedName>
</protein>
<reference evidence="7 8" key="1">
    <citation type="submission" date="2021-05" db="EMBL/GenBank/DDBJ databases">
        <title>A Polyphasic approach of four new species of the genus Ohtaekwangia: Ohtaekwangia histidinii sp. nov., Ohtaekwangia cretensis sp. nov., Ohtaekwangia indiensis sp. nov., Ohtaekwangia reichenbachii sp. nov. from diverse environment.</title>
        <authorList>
            <person name="Octaviana S."/>
        </authorList>
    </citation>
    <scope>NUCLEOTIDE SEQUENCE [LARGE SCALE GENOMIC DNA]</scope>
    <source>
        <strain evidence="7 8">PWU37</strain>
    </source>
</reference>
<feature type="domain" description="Rieske" evidence="6">
    <location>
        <begin position="419"/>
        <end position="512"/>
    </location>
</feature>
<dbReference type="PANTHER" id="PTHR13847:SF281">
    <property type="entry name" value="FAD DEPENDENT OXIDOREDUCTASE DOMAIN-CONTAINING PROTEIN"/>
    <property type="match status" value="1"/>
</dbReference>
<dbReference type="PRINTS" id="PR00162">
    <property type="entry name" value="RIESKE"/>
</dbReference>
<keyword evidence="4" id="KW-0411">Iron-sulfur</keyword>
<evidence type="ECO:0000256" key="5">
    <source>
        <dbReference type="ARBA" id="ARBA00023157"/>
    </source>
</evidence>
<evidence type="ECO:0000256" key="1">
    <source>
        <dbReference type="ARBA" id="ARBA00022714"/>
    </source>
</evidence>
<dbReference type="SUPFAM" id="SSF50022">
    <property type="entry name" value="ISP domain"/>
    <property type="match status" value="1"/>
</dbReference>
<organism evidence="7 8">
    <name type="scientific">Dawidia soli</name>
    <dbReference type="NCBI Taxonomy" id="2782352"/>
    <lineage>
        <taxon>Bacteria</taxon>
        <taxon>Pseudomonadati</taxon>
        <taxon>Bacteroidota</taxon>
        <taxon>Cytophagia</taxon>
        <taxon>Cytophagales</taxon>
        <taxon>Chryseotaleaceae</taxon>
        <taxon>Dawidia</taxon>
    </lineage>
</organism>
<dbReference type="Gene3D" id="3.30.9.10">
    <property type="entry name" value="D-Amino Acid Oxidase, subunit A, domain 2"/>
    <property type="match status" value="1"/>
</dbReference>
<dbReference type="PANTHER" id="PTHR13847">
    <property type="entry name" value="SARCOSINE DEHYDROGENASE-RELATED"/>
    <property type="match status" value="1"/>
</dbReference>
<keyword evidence="1" id="KW-0001">2Fe-2S</keyword>
<dbReference type="CDD" id="cd03477">
    <property type="entry name" value="Rieske_YhfW_C"/>
    <property type="match status" value="1"/>
</dbReference>
<dbReference type="InterPro" id="IPR038010">
    <property type="entry name" value="YhfW_C"/>
</dbReference>
<dbReference type="GO" id="GO:0016020">
    <property type="term" value="C:membrane"/>
    <property type="evidence" value="ECO:0007669"/>
    <property type="project" value="InterPro"/>
</dbReference>
<dbReference type="EMBL" id="JAHESC010000026">
    <property type="protein sequence ID" value="MBT1688427.1"/>
    <property type="molecule type" value="Genomic_DNA"/>
</dbReference>
<evidence type="ECO:0000313" key="7">
    <source>
        <dbReference type="EMBL" id="MBT1688427.1"/>
    </source>
</evidence>
<evidence type="ECO:0000256" key="3">
    <source>
        <dbReference type="ARBA" id="ARBA00023004"/>
    </source>
</evidence>